<evidence type="ECO:0000259" key="2">
    <source>
        <dbReference type="PROSITE" id="PS50158"/>
    </source>
</evidence>
<gene>
    <name evidence="3" type="ORF">EAG_02389</name>
</gene>
<accession>E2AL45</accession>
<dbReference type="AlphaFoldDB" id="E2AL45"/>
<dbReference type="OMA" id="HPKESAC"/>
<evidence type="ECO:0000313" key="3">
    <source>
        <dbReference type="EMBL" id="EFN65848.1"/>
    </source>
</evidence>
<keyword evidence="1" id="KW-0863">Zinc-finger</keyword>
<keyword evidence="4" id="KW-1185">Reference proteome</keyword>
<evidence type="ECO:0000256" key="1">
    <source>
        <dbReference type="PROSITE-ProRule" id="PRU00047"/>
    </source>
</evidence>
<dbReference type="InterPro" id="IPR001878">
    <property type="entry name" value="Znf_CCHC"/>
</dbReference>
<feature type="domain" description="CCHC-type" evidence="2">
    <location>
        <begin position="84"/>
        <end position="99"/>
    </location>
</feature>
<protein>
    <recommendedName>
        <fullName evidence="2">CCHC-type domain-containing protein</fullName>
    </recommendedName>
</protein>
<dbReference type="Proteomes" id="UP000000311">
    <property type="component" value="Unassembled WGS sequence"/>
</dbReference>
<reference evidence="3 4" key="1">
    <citation type="journal article" date="2010" name="Science">
        <title>Genomic comparison of the ants Camponotus floridanus and Harpegnathos saltator.</title>
        <authorList>
            <person name="Bonasio R."/>
            <person name="Zhang G."/>
            <person name="Ye C."/>
            <person name="Mutti N.S."/>
            <person name="Fang X."/>
            <person name="Qin N."/>
            <person name="Donahue G."/>
            <person name="Yang P."/>
            <person name="Li Q."/>
            <person name="Li C."/>
            <person name="Zhang P."/>
            <person name="Huang Z."/>
            <person name="Berger S.L."/>
            <person name="Reinberg D."/>
            <person name="Wang J."/>
            <person name="Liebig J."/>
        </authorList>
    </citation>
    <scope>NUCLEOTIDE SEQUENCE [LARGE SCALE GENOMIC DNA]</scope>
    <source>
        <strain evidence="4">C129</strain>
    </source>
</reference>
<dbReference type="PROSITE" id="PS50158">
    <property type="entry name" value="ZF_CCHC"/>
    <property type="match status" value="1"/>
</dbReference>
<proteinExistence type="predicted"/>
<feature type="non-terminal residue" evidence="3">
    <location>
        <position position="1"/>
    </location>
</feature>
<name>E2AL45_CAMFO</name>
<dbReference type="STRING" id="104421.E2AL45"/>
<dbReference type="EMBL" id="GL440451">
    <property type="protein sequence ID" value="EFN65848.1"/>
    <property type="molecule type" value="Genomic_DNA"/>
</dbReference>
<evidence type="ECO:0000313" key="4">
    <source>
        <dbReference type="Proteomes" id="UP000000311"/>
    </source>
</evidence>
<feature type="non-terminal residue" evidence="3">
    <location>
        <position position="134"/>
    </location>
</feature>
<keyword evidence="1" id="KW-0862">Zinc</keyword>
<keyword evidence="1" id="KW-0479">Metal-binding</keyword>
<dbReference type="GO" id="GO:0008270">
    <property type="term" value="F:zinc ion binding"/>
    <property type="evidence" value="ECO:0007669"/>
    <property type="project" value="UniProtKB-KW"/>
</dbReference>
<sequence>RGIISDWPNGIPELFKAIDLRRDIIKMERMKKRIWNKDDNTTKTVASDNIVVTFRGKNFTDYVSIYNRMGFLRVKPYVEAVKQCFNCYKYGHTKNKCKSKTKCPICGKDAHGECNNAPQCVNCGGRHKSNYREC</sequence>
<dbReference type="InParanoid" id="E2AL45"/>
<dbReference type="GO" id="GO:0003676">
    <property type="term" value="F:nucleic acid binding"/>
    <property type="evidence" value="ECO:0007669"/>
    <property type="project" value="InterPro"/>
</dbReference>
<organism evidence="4">
    <name type="scientific">Camponotus floridanus</name>
    <name type="common">Florida carpenter ant</name>
    <dbReference type="NCBI Taxonomy" id="104421"/>
    <lineage>
        <taxon>Eukaryota</taxon>
        <taxon>Metazoa</taxon>
        <taxon>Ecdysozoa</taxon>
        <taxon>Arthropoda</taxon>
        <taxon>Hexapoda</taxon>
        <taxon>Insecta</taxon>
        <taxon>Pterygota</taxon>
        <taxon>Neoptera</taxon>
        <taxon>Endopterygota</taxon>
        <taxon>Hymenoptera</taxon>
        <taxon>Apocrita</taxon>
        <taxon>Aculeata</taxon>
        <taxon>Formicoidea</taxon>
        <taxon>Formicidae</taxon>
        <taxon>Formicinae</taxon>
        <taxon>Camponotus</taxon>
    </lineage>
</organism>